<proteinExistence type="predicted"/>
<keyword evidence="2" id="KW-1185">Reference proteome</keyword>
<protein>
    <submittedName>
        <fullName evidence="1">Uncharacterized protein</fullName>
    </submittedName>
</protein>
<dbReference type="Proteomes" id="UP000680038">
    <property type="component" value="Unassembled WGS sequence"/>
</dbReference>
<dbReference type="RefSeq" id="WP_215239664.1">
    <property type="nucleotide sequence ID" value="NZ_CAJRAF010000002.1"/>
</dbReference>
<sequence>MKSISYILILFVLNACNLSDEIIKINADWQIYYEGKHNVIAEGRMKGRYYVIPCEVVKYCHDENFIIVMQNPQRECFLQIDTIDYKYGLNKVYYWIVLNKSGKLLGPMNIEELNRTRKLYKIPDQLKLETVFEVIRYELRQIQSTKIPC</sequence>
<name>A0A916JDW5_9BACT</name>
<dbReference type="AlphaFoldDB" id="A0A916JDW5"/>
<comment type="caution">
    <text evidence="1">The sequence shown here is derived from an EMBL/GenBank/DDBJ whole genome shotgun (WGS) entry which is preliminary data.</text>
</comment>
<evidence type="ECO:0000313" key="2">
    <source>
        <dbReference type="Proteomes" id="UP000680038"/>
    </source>
</evidence>
<organism evidence="1 2">
    <name type="scientific">Dyadobacter helix</name>
    <dbReference type="NCBI Taxonomy" id="2822344"/>
    <lineage>
        <taxon>Bacteria</taxon>
        <taxon>Pseudomonadati</taxon>
        <taxon>Bacteroidota</taxon>
        <taxon>Cytophagia</taxon>
        <taxon>Cytophagales</taxon>
        <taxon>Spirosomataceae</taxon>
        <taxon>Dyadobacter</taxon>
    </lineage>
</organism>
<gene>
    <name evidence="1" type="ORF">DYBT9275_03123</name>
</gene>
<accession>A0A916JDW5</accession>
<dbReference type="EMBL" id="CAJRAF010000002">
    <property type="protein sequence ID" value="CAG5003302.1"/>
    <property type="molecule type" value="Genomic_DNA"/>
</dbReference>
<evidence type="ECO:0000313" key="1">
    <source>
        <dbReference type="EMBL" id="CAG5003302.1"/>
    </source>
</evidence>
<dbReference type="Pfam" id="PF13162">
    <property type="entry name" value="DUF3997"/>
    <property type="match status" value="1"/>
</dbReference>
<dbReference type="InterPro" id="IPR025059">
    <property type="entry name" value="DUF3997"/>
</dbReference>
<reference evidence="1" key="1">
    <citation type="submission" date="2021-04" db="EMBL/GenBank/DDBJ databases">
        <authorList>
            <person name="Rodrigo-Torres L."/>
            <person name="Arahal R. D."/>
            <person name="Lucena T."/>
        </authorList>
    </citation>
    <scope>NUCLEOTIDE SEQUENCE</scope>
    <source>
        <strain evidence="1">CECT 9275</strain>
    </source>
</reference>